<dbReference type="Proteomes" id="UP001501074">
    <property type="component" value="Unassembled WGS sequence"/>
</dbReference>
<organism evidence="1 2">
    <name type="scientific">Kineosporia mesophila</name>
    <dbReference type="NCBI Taxonomy" id="566012"/>
    <lineage>
        <taxon>Bacteria</taxon>
        <taxon>Bacillati</taxon>
        <taxon>Actinomycetota</taxon>
        <taxon>Actinomycetes</taxon>
        <taxon>Kineosporiales</taxon>
        <taxon>Kineosporiaceae</taxon>
        <taxon>Kineosporia</taxon>
    </lineage>
</organism>
<gene>
    <name evidence="1" type="ORF">GCM10022223_52350</name>
</gene>
<sequence length="51" mass="5546">MLFANAGIGAFASREPITEADFDQHFGINVRSLLFTVQKALPYSTTAPPSF</sequence>
<evidence type="ECO:0000313" key="1">
    <source>
        <dbReference type="EMBL" id="GAA3628494.1"/>
    </source>
</evidence>
<name>A0ABP7ABD5_9ACTN</name>
<dbReference type="InterPro" id="IPR036291">
    <property type="entry name" value="NAD(P)-bd_dom_sf"/>
</dbReference>
<evidence type="ECO:0000313" key="2">
    <source>
        <dbReference type="Proteomes" id="UP001501074"/>
    </source>
</evidence>
<dbReference type="EMBL" id="BAAAZO010000010">
    <property type="protein sequence ID" value="GAA3628494.1"/>
    <property type="molecule type" value="Genomic_DNA"/>
</dbReference>
<protein>
    <submittedName>
        <fullName evidence="1">Uncharacterized protein</fullName>
    </submittedName>
</protein>
<keyword evidence="2" id="KW-1185">Reference proteome</keyword>
<dbReference type="SUPFAM" id="SSF51735">
    <property type="entry name" value="NAD(P)-binding Rossmann-fold domains"/>
    <property type="match status" value="1"/>
</dbReference>
<reference evidence="2" key="1">
    <citation type="journal article" date="2019" name="Int. J. Syst. Evol. Microbiol.">
        <title>The Global Catalogue of Microorganisms (GCM) 10K type strain sequencing project: providing services to taxonomists for standard genome sequencing and annotation.</title>
        <authorList>
            <consortium name="The Broad Institute Genomics Platform"/>
            <consortium name="The Broad Institute Genome Sequencing Center for Infectious Disease"/>
            <person name="Wu L."/>
            <person name="Ma J."/>
        </authorList>
    </citation>
    <scope>NUCLEOTIDE SEQUENCE [LARGE SCALE GENOMIC DNA]</scope>
    <source>
        <strain evidence="2">JCM 16902</strain>
    </source>
</reference>
<proteinExistence type="predicted"/>
<dbReference type="Gene3D" id="3.40.50.720">
    <property type="entry name" value="NAD(P)-binding Rossmann-like Domain"/>
    <property type="match status" value="1"/>
</dbReference>
<accession>A0ABP7ABD5</accession>
<comment type="caution">
    <text evidence="1">The sequence shown here is derived from an EMBL/GenBank/DDBJ whole genome shotgun (WGS) entry which is preliminary data.</text>
</comment>